<feature type="domain" description="HTH tetR-type" evidence="3">
    <location>
        <begin position="9"/>
        <end position="69"/>
    </location>
</feature>
<dbReference type="InterPro" id="IPR039532">
    <property type="entry name" value="TetR_C_Firmicutes"/>
</dbReference>
<dbReference type="Pfam" id="PF14278">
    <property type="entry name" value="TetR_C_8"/>
    <property type="match status" value="1"/>
</dbReference>
<evidence type="ECO:0000313" key="4">
    <source>
        <dbReference type="EMBL" id="RFZ77921.1"/>
    </source>
</evidence>
<dbReference type="PANTHER" id="PTHR43479">
    <property type="entry name" value="ACREF/ENVCD OPERON REPRESSOR-RELATED"/>
    <property type="match status" value="1"/>
</dbReference>
<proteinExistence type="predicted"/>
<dbReference type="AlphaFoldDB" id="A0A3E2NAL2"/>
<dbReference type="InterPro" id="IPR001647">
    <property type="entry name" value="HTH_TetR"/>
</dbReference>
<evidence type="ECO:0000256" key="1">
    <source>
        <dbReference type="ARBA" id="ARBA00023125"/>
    </source>
</evidence>
<dbReference type="RefSeq" id="WP_117417998.1">
    <property type="nucleotide sequence ID" value="NZ_QOHO01000050.1"/>
</dbReference>
<dbReference type="OrthoDB" id="9810250at2"/>
<dbReference type="EMBL" id="QOHO01000050">
    <property type="protein sequence ID" value="RFZ77921.1"/>
    <property type="molecule type" value="Genomic_DNA"/>
</dbReference>
<dbReference type="PROSITE" id="PS50977">
    <property type="entry name" value="HTH_TETR_2"/>
    <property type="match status" value="1"/>
</dbReference>
<dbReference type="InterPro" id="IPR009057">
    <property type="entry name" value="Homeodomain-like_sf"/>
</dbReference>
<accession>A0A3E2NAL2</accession>
<comment type="caution">
    <text evidence="4">The sequence shown here is derived from an EMBL/GenBank/DDBJ whole genome shotgun (WGS) entry which is preliminary data.</text>
</comment>
<name>A0A3E2NAL2_9FIRM</name>
<evidence type="ECO:0000313" key="5">
    <source>
        <dbReference type="Proteomes" id="UP000260680"/>
    </source>
</evidence>
<dbReference type="PANTHER" id="PTHR43479:SF7">
    <property type="entry name" value="TETR-FAMILY TRANSCRIPTIONAL REGULATOR"/>
    <property type="match status" value="1"/>
</dbReference>
<keyword evidence="1 2" id="KW-0238">DNA-binding</keyword>
<dbReference type="InterPro" id="IPR050624">
    <property type="entry name" value="HTH-type_Tx_Regulator"/>
</dbReference>
<reference evidence="4 5" key="1">
    <citation type="submission" date="2018-07" db="EMBL/GenBank/DDBJ databases">
        <title>New species, Clostridium PI-S10-A1B.</title>
        <authorList>
            <person name="Krishna G."/>
            <person name="Summeta K."/>
            <person name="Shikha S."/>
            <person name="Prabhu P.B."/>
            <person name="Suresh K."/>
        </authorList>
    </citation>
    <scope>NUCLEOTIDE SEQUENCE [LARGE SCALE GENOMIC DNA]</scope>
    <source>
        <strain evidence="4 5">PI-S10-A1B</strain>
    </source>
</reference>
<feature type="DNA-binding region" description="H-T-H motif" evidence="2">
    <location>
        <begin position="32"/>
        <end position="51"/>
    </location>
</feature>
<evidence type="ECO:0000256" key="2">
    <source>
        <dbReference type="PROSITE-ProRule" id="PRU00335"/>
    </source>
</evidence>
<evidence type="ECO:0000259" key="3">
    <source>
        <dbReference type="PROSITE" id="PS50977"/>
    </source>
</evidence>
<dbReference type="GO" id="GO:0003677">
    <property type="term" value="F:DNA binding"/>
    <property type="evidence" value="ECO:0007669"/>
    <property type="project" value="UniProtKB-UniRule"/>
</dbReference>
<gene>
    <name evidence="4" type="ORF">DS742_16075</name>
</gene>
<protein>
    <submittedName>
        <fullName evidence="4">TetR/AcrR family transcriptional regulator</fullName>
    </submittedName>
</protein>
<dbReference type="SUPFAM" id="SSF46689">
    <property type="entry name" value="Homeodomain-like"/>
    <property type="match status" value="1"/>
</dbReference>
<organism evidence="4 5">
    <name type="scientific">Lacrimispora amygdalina</name>
    <dbReference type="NCBI Taxonomy" id="253257"/>
    <lineage>
        <taxon>Bacteria</taxon>
        <taxon>Bacillati</taxon>
        <taxon>Bacillota</taxon>
        <taxon>Clostridia</taxon>
        <taxon>Lachnospirales</taxon>
        <taxon>Lachnospiraceae</taxon>
        <taxon>Lacrimispora</taxon>
    </lineage>
</organism>
<dbReference type="Gene3D" id="1.10.357.10">
    <property type="entry name" value="Tetracycline Repressor, domain 2"/>
    <property type="match status" value="1"/>
</dbReference>
<dbReference type="Proteomes" id="UP000260680">
    <property type="component" value="Unassembled WGS sequence"/>
</dbReference>
<sequence length="194" mass="23021">MKKQPEITMQTRKNLADAFWQIYCEKRIEKITVKDITTKAGYNRSTFYEYFTDVYDVLEQIESSVLPDIEKHKKIVPNKYMQFPLKHLVEVYSKNKEYFIVLLGKNGDPAFQEKMKNTYKDLVRPLLQSYESDEYILEYGLEYGMSAIIGMITYCFTREEHPDIERMVRLLDNFMNDGILKNFILIKKTGQTSD</sequence>